<reference evidence="3" key="1">
    <citation type="submission" date="2017-06" db="EMBL/GenBank/DDBJ databases">
        <authorList>
            <person name="Varghese N."/>
            <person name="Submissions S."/>
        </authorList>
    </citation>
    <scope>NUCLEOTIDE SEQUENCE [LARGE SCALE GENOMIC DNA]</scope>
    <source>
        <strain evidence="3">Ca-68</strain>
    </source>
</reference>
<feature type="signal peptide" evidence="1">
    <location>
        <begin position="1"/>
        <end position="26"/>
    </location>
</feature>
<evidence type="ECO:0000313" key="3">
    <source>
        <dbReference type="Proteomes" id="UP000198305"/>
    </source>
</evidence>
<feature type="chain" id="PRO_5012624652" description="Hemolysin" evidence="1">
    <location>
        <begin position="27"/>
        <end position="84"/>
    </location>
</feature>
<accession>A0A238YD80</accession>
<dbReference type="PANTHER" id="PTHR38008">
    <property type="entry name" value="HEMOLYSIN-RELATED"/>
    <property type="match status" value="1"/>
</dbReference>
<evidence type="ECO:0000313" key="2">
    <source>
        <dbReference type="EMBL" id="SNR68309.1"/>
    </source>
</evidence>
<dbReference type="InterPro" id="IPR005590">
    <property type="entry name" value="DUF333"/>
</dbReference>
<organism evidence="2 3">
    <name type="scientific">Methylobacillus rhizosphaerae</name>
    <dbReference type="NCBI Taxonomy" id="551994"/>
    <lineage>
        <taxon>Bacteria</taxon>
        <taxon>Pseudomonadati</taxon>
        <taxon>Pseudomonadota</taxon>
        <taxon>Betaproteobacteria</taxon>
        <taxon>Nitrosomonadales</taxon>
        <taxon>Methylophilaceae</taxon>
        <taxon>Methylobacillus</taxon>
    </lineage>
</organism>
<dbReference type="PROSITE" id="PS51257">
    <property type="entry name" value="PROKAR_LIPOPROTEIN"/>
    <property type="match status" value="1"/>
</dbReference>
<gene>
    <name evidence="2" type="ORF">SAMN05192560_0458</name>
</gene>
<dbReference type="AlphaFoldDB" id="A0A238YD80"/>
<dbReference type="RefSeq" id="WP_089374626.1">
    <property type="nucleotide sequence ID" value="NZ_FZOA01000002.1"/>
</dbReference>
<dbReference type="OrthoDB" id="148878at2"/>
<proteinExistence type="predicted"/>
<keyword evidence="3" id="KW-1185">Reference proteome</keyword>
<evidence type="ECO:0008006" key="4">
    <source>
        <dbReference type="Google" id="ProtNLM"/>
    </source>
</evidence>
<dbReference type="EMBL" id="FZOA01000002">
    <property type="protein sequence ID" value="SNR68309.1"/>
    <property type="molecule type" value="Genomic_DNA"/>
</dbReference>
<protein>
    <recommendedName>
        <fullName evidence="4">Hemolysin</fullName>
    </recommendedName>
</protein>
<keyword evidence="1" id="KW-0732">Signal</keyword>
<evidence type="ECO:0000256" key="1">
    <source>
        <dbReference type="SAM" id="SignalP"/>
    </source>
</evidence>
<dbReference type="Proteomes" id="UP000198305">
    <property type="component" value="Unassembled WGS sequence"/>
</dbReference>
<sequence length="84" mass="9163">MKISASNAILLSNMCALLLLSACNSDQEPDLSTGLVNPASEYCIRKGGKLEIVKEEAGEKGMCHLPDGSVVDEWKFFRHEHSAQ</sequence>
<dbReference type="Pfam" id="PF03891">
    <property type="entry name" value="DUF333"/>
    <property type="match status" value="1"/>
</dbReference>
<name>A0A238YD80_9PROT</name>
<dbReference type="PANTHER" id="PTHR38008:SF2">
    <property type="entry name" value="HEMOLYSIN"/>
    <property type="match status" value="1"/>
</dbReference>